<dbReference type="EC" id="2.5.1.145" evidence="7"/>
<name>A0A0P6XAB4_9CHLR</name>
<dbReference type="HAMAP" id="MF_01147">
    <property type="entry name" value="Lgt"/>
    <property type="match status" value="1"/>
</dbReference>
<reference evidence="8 9" key="1">
    <citation type="submission" date="2015-07" db="EMBL/GenBank/DDBJ databases">
        <title>Draft genome of Bellilinea caldifistulae DSM 17877.</title>
        <authorList>
            <person name="Hemp J."/>
            <person name="Ward L.M."/>
            <person name="Pace L.A."/>
            <person name="Fischer W.W."/>
        </authorList>
    </citation>
    <scope>NUCLEOTIDE SEQUENCE [LARGE SCALE GENOMIC DNA]</scope>
    <source>
        <strain evidence="8 9">GOMI-1</strain>
    </source>
</reference>
<dbReference type="GO" id="GO:0042158">
    <property type="term" value="P:lipoprotein biosynthetic process"/>
    <property type="evidence" value="ECO:0007669"/>
    <property type="project" value="UniProtKB-UniRule"/>
</dbReference>
<evidence type="ECO:0000256" key="1">
    <source>
        <dbReference type="ARBA" id="ARBA00007150"/>
    </source>
</evidence>
<proteinExistence type="inferred from homology"/>
<evidence type="ECO:0000256" key="7">
    <source>
        <dbReference type="HAMAP-Rule" id="MF_01147"/>
    </source>
</evidence>
<protein>
    <recommendedName>
        <fullName evidence="7">Phosphatidylglycerol--prolipoprotein diacylglyceryl transferase</fullName>
        <ecNumber evidence="7">2.5.1.145</ecNumber>
    </recommendedName>
</protein>
<dbReference type="EMBL" id="LGHJ01000010">
    <property type="protein sequence ID" value="KPL77160.1"/>
    <property type="molecule type" value="Genomic_DNA"/>
</dbReference>
<evidence type="ECO:0000256" key="5">
    <source>
        <dbReference type="ARBA" id="ARBA00022989"/>
    </source>
</evidence>
<feature type="transmembrane region" description="Helical" evidence="7">
    <location>
        <begin position="43"/>
        <end position="65"/>
    </location>
</feature>
<dbReference type="AlphaFoldDB" id="A0A0P6XAB4"/>
<keyword evidence="3 7" id="KW-0808">Transferase</keyword>
<comment type="function">
    <text evidence="7">Catalyzes the transfer of the diacylglyceryl group from phosphatidylglycerol to the sulfhydryl group of the N-terminal cysteine of a prolipoprotein, the first step in the formation of mature lipoproteins.</text>
</comment>
<dbReference type="NCBIfam" id="TIGR00544">
    <property type="entry name" value="lgt"/>
    <property type="match status" value="1"/>
</dbReference>
<feature type="binding site" evidence="7">
    <location>
        <position position="139"/>
    </location>
    <ligand>
        <name>a 1,2-diacyl-sn-glycero-3-phospho-(1'-sn-glycerol)</name>
        <dbReference type="ChEBI" id="CHEBI:64716"/>
    </ligand>
</feature>
<dbReference type="Pfam" id="PF01790">
    <property type="entry name" value="LGT"/>
    <property type="match status" value="1"/>
</dbReference>
<evidence type="ECO:0000256" key="6">
    <source>
        <dbReference type="ARBA" id="ARBA00023136"/>
    </source>
</evidence>
<comment type="similarity">
    <text evidence="1 7">Belongs to the Lgt family.</text>
</comment>
<feature type="transmembrane region" description="Helical" evidence="7">
    <location>
        <begin position="240"/>
        <end position="258"/>
    </location>
</feature>
<comment type="pathway">
    <text evidence="7">Protein modification; lipoprotein biosynthesis (diacylglyceryl transfer).</text>
</comment>
<evidence type="ECO:0000256" key="2">
    <source>
        <dbReference type="ARBA" id="ARBA00022475"/>
    </source>
</evidence>
<evidence type="ECO:0000313" key="9">
    <source>
        <dbReference type="Proteomes" id="UP000050514"/>
    </source>
</evidence>
<dbReference type="PANTHER" id="PTHR30589:SF0">
    <property type="entry name" value="PHOSPHATIDYLGLYCEROL--PROLIPOPROTEIN DIACYLGLYCERYL TRANSFERASE"/>
    <property type="match status" value="1"/>
</dbReference>
<accession>A0A0P6XAB4</accession>
<evidence type="ECO:0000256" key="4">
    <source>
        <dbReference type="ARBA" id="ARBA00022692"/>
    </source>
</evidence>
<dbReference type="UniPathway" id="UPA00664"/>
<feature type="transmembrane region" description="Helical" evidence="7">
    <location>
        <begin position="179"/>
        <end position="198"/>
    </location>
</feature>
<keyword evidence="9" id="KW-1185">Reference proteome</keyword>
<organism evidence="8 9">
    <name type="scientific">Bellilinea caldifistulae</name>
    <dbReference type="NCBI Taxonomy" id="360411"/>
    <lineage>
        <taxon>Bacteria</taxon>
        <taxon>Bacillati</taxon>
        <taxon>Chloroflexota</taxon>
        <taxon>Anaerolineae</taxon>
        <taxon>Anaerolineales</taxon>
        <taxon>Anaerolineaceae</taxon>
        <taxon>Bellilinea</taxon>
    </lineage>
</organism>
<keyword evidence="4 7" id="KW-0812">Transmembrane</keyword>
<feature type="transmembrane region" description="Helical" evidence="7">
    <location>
        <begin position="210"/>
        <end position="228"/>
    </location>
</feature>
<evidence type="ECO:0000256" key="3">
    <source>
        <dbReference type="ARBA" id="ARBA00022679"/>
    </source>
</evidence>
<sequence length="272" mass="30476">MPNSFSIGPITIHLYGVIIMFGAIMAAWLSARQVKQRNLNPDLVWDMLPWLLIAGVVGARLWHILTPPASMVERGITTWYYLTHPLDAIAIWNGGLGIPGAVMGGALALYLYCRKKGLSFAEWTDIIAPGLALAQAIGRWGNFVNQELYGAPTNLPWAIFIDPIHRLPEFKDVAYYHPLFLYESIYNLLNMAFLLWAGRKFSDRLKKGDIFLLYLIIYPVGRFFLEFLRLDPSPLAGLNVNQTLMAVIAISSAVGLFWRHRKGSNSPQTVSG</sequence>
<feature type="transmembrane region" description="Helical" evidence="7">
    <location>
        <begin position="12"/>
        <end position="31"/>
    </location>
</feature>
<feature type="transmembrane region" description="Helical" evidence="7">
    <location>
        <begin position="89"/>
        <end position="113"/>
    </location>
</feature>
<dbReference type="PATRIC" id="fig|360411.5.peg.3354"/>
<gene>
    <name evidence="7" type="primary">lgt</name>
    <name evidence="8" type="ORF">AC812_04120</name>
</gene>
<dbReference type="OrthoDB" id="871140at2"/>
<dbReference type="GO" id="GO:0005886">
    <property type="term" value="C:plasma membrane"/>
    <property type="evidence" value="ECO:0007669"/>
    <property type="project" value="UniProtKB-SubCell"/>
</dbReference>
<dbReference type="RefSeq" id="WP_082148988.1">
    <property type="nucleotide sequence ID" value="NZ_DF967971.1"/>
</dbReference>
<dbReference type="PANTHER" id="PTHR30589">
    <property type="entry name" value="PROLIPOPROTEIN DIACYLGLYCERYL TRANSFERASE"/>
    <property type="match status" value="1"/>
</dbReference>
<keyword evidence="5 7" id="KW-1133">Transmembrane helix</keyword>
<keyword evidence="6 7" id="KW-0472">Membrane</keyword>
<feature type="transmembrane region" description="Helical" evidence="7">
    <location>
        <begin position="120"/>
        <end position="138"/>
    </location>
</feature>
<dbReference type="InterPro" id="IPR001640">
    <property type="entry name" value="Lgt"/>
</dbReference>
<comment type="subcellular location">
    <subcellularLocation>
        <location evidence="7">Cell membrane</location>
        <topology evidence="7">Multi-pass membrane protein</topology>
    </subcellularLocation>
</comment>
<dbReference type="GO" id="GO:0008961">
    <property type="term" value="F:phosphatidylglycerol-prolipoprotein diacylglyceryl transferase activity"/>
    <property type="evidence" value="ECO:0007669"/>
    <property type="project" value="UniProtKB-UniRule"/>
</dbReference>
<comment type="caution">
    <text evidence="8">The sequence shown here is derived from an EMBL/GenBank/DDBJ whole genome shotgun (WGS) entry which is preliminary data.</text>
</comment>
<dbReference type="STRING" id="360411.AC812_04120"/>
<keyword evidence="2 7" id="KW-1003">Cell membrane</keyword>
<dbReference type="PROSITE" id="PS01311">
    <property type="entry name" value="LGT"/>
    <property type="match status" value="1"/>
</dbReference>
<evidence type="ECO:0000313" key="8">
    <source>
        <dbReference type="EMBL" id="KPL77160.1"/>
    </source>
</evidence>
<comment type="catalytic activity">
    <reaction evidence="7">
        <text>L-cysteinyl-[prolipoprotein] + a 1,2-diacyl-sn-glycero-3-phospho-(1'-sn-glycerol) = an S-1,2-diacyl-sn-glyceryl-L-cysteinyl-[prolipoprotein] + sn-glycerol 1-phosphate + H(+)</text>
        <dbReference type="Rhea" id="RHEA:56712"/>
        <dbReference type="Rhea" id="RHEA-COMP:14679"/>
        <dbReference type="Rhea" id="RHEA-COMP:14680"/>
        <dbReference type="ChEBI" id="CHEBI:15378"/>
        <dbReference type="ChEBI" id="CHEBI:29950"/>
        <dbReference type="ChEBI" id="CHEBI:57685"/>
        <dbReference type="ChEBI" id="CHEBI:64716"/>
        <dbReference type="ChEBI" id="CHEBI:140658"/>
        <dbReference type="EC" id="2.5.1.145"/>
    </reaction>
</comment>
<dbReference type="Proteomes" id="UP000050514">
    <property type="component" value="Unassembled WGS sequence"/>
</dbReference>